<dbReference type="InParanoid" id="A7SHN1"/>
<dbReference type="PhylomeDB" id="A7SHN1"/>
<dbReference type="SMART" id="SM00706">
    <property type="entry name" value="TECPR"/>
    <property type="match status" value="2"/>
</dbReference>
<proteinExistence type="predicted"/>
<evidence type="ECO:0000313" key="2">
    <source>
        <dbReference type="Proteomes" id="UP000001593"/>
    </source>
</evidence>
<dbReference type="Pfam" id="PF06462">
    <property type="entry name" value="Hyd_WA"/>
    <property type="match status" value="1"/>
</dbReference>
<sequence length="111" mass="12365">FPVGTSWEVVPGVGVREVSISGGYVVWALCTNGDVACRYGVSGTNFLGDYWKKVPGNFELISVTPDDELWAIDQNGQLFCRRTQHFYGTQSPFKPRSNSGLFPGEEEWELI</sequence>
<dbReference type="AlphaFoldDB" id="A7SHN1"/>
<feature type="non-terminal residue" evidence="1">
    <location>
        <position position="1"/>
    </location>
</feature>
<gene>
    <name evidence="1" type="ORF">NEMVEDRAFT_v1g118838</name>
</gene>
<accession>A7SHN1</accession>
<dbReference type="PANTHER" id="PTHR23287">
    <property type="entry name" value="RUBY-EYE2-LIKE PROTEIN"/>
    <property type="match status" value="1"/>
</dbReference>
<dbReference type="PANTHER" id="PTHR23287:SF16">
    <property type="entry name" value="TECTONIN BETA-PROPELLER REPEAT-CONTAINING PROTEIN 2"/>
    <property type="match status" value="1"/>
</dbReference>
<dbReference type="InterPro" id="IPR006624">
    <property type="entry name" value="Beta-propeller_rpt_TECPR"/>
</dbReference>
<dbReference type="eggNOG" id="KOG3669">
    <property type="taxonomic scope" value="Eukaryota"/>
</dbReference>
<dbReference type="HOGENOM" id="CLU_2164723_0_0_1"/>
<dbReference type="OMA" id="VWALCTN"/>
<protein>
    <submittedName>
        <fullName evidence="1">Uncharacterized protein</fullName>
    </submittedName>
</protein>
<dbReference type="STRING" id="45351.A7SHN1"/>
<reference evidence="1 2" key="1">
    <citation type="journal article" date="2007" name="Science">
        <title>Sea anemone genome reveals ancestral eumetazoan gene repertoire and genomic organization.</title>
        <authorList>
            <person name="Putnam N.H."/>
            <person name="Srivastava M."/>
            <person name="Hellsten U."/>
            <person name="Dirks B."/>
            <person name="Chapman J."/>
            <person name="Salamov A."/>
            <person name="Terry A."/>
            <person name="Shapiro H."/>
            <person name="Lindquist E."/>
            <person name="Kapitonov V.V."/>
            <person name="Jurka J."/>
            <person name="Genikhovich G."/>
            <person name="Grigoriev I.V."/>
            <person name="Lucas S.M."/>
            <person name="Steele R.E."/>
            <person name="Finnerty J.R."/>
            <person name="Technau U."/>
            <person name="Martindale M.Q."/>
            <person name="Rokhsar D.S."/>
        </authorList>
    </citation>
    <scope>NUCLEOTIDE SEQUENCE [LARGE SCALE GENOMIC DNA]</scope>
    <source>
        <strain evidence="2">CH2 X CH6</strain>
    </source>
</reference>
<dbReference type="EMBL" id="DS469662">
    <property type="protein sequence ID" value="EDO36765.1"/>
    <property type="molecule type" value="Genomic_DNA"/>
</dbReference>
<evidence type="ECO:0000313" key="1">
    <source>
        <dbReference type="EMBL" id="EDO36765.1"/>
    </source>
</evidence>
<keyword evidence="2" id="KW-1185">Reference proteome</keyword>
<dbReference type="Proteomes" id="UP000001593">
    <property type="component" value="Unassembled WGS sequence"/>
</dbReference>
<name>A7SHN1_NEMVE</name>
<organism evidence="1 2">
    <name type="scientific">Nematostella vectensis</name>
    <name type="common">Starlet sea anemone</name>
    <dbReference type="NCBI Taxonomy" id="45351"/>
    <lineage>
        <taxon>Eukaryota</taxon>
        <taxon>Metazoa</taxon>
        <taxon>Cnidaria</taxon>
        <taxon>Anthozoa</taxon>
        <taxon>Hexacorallia</taxon>
        <taxon>Actiniaria</taxon>
        <taxon>Edwardsiidae</taxon>
        <taxon>Nematostella</taxon>
    </lineage>
</organism>